<dbReference type="STRING" id="1296565.SAMN05660657_05519"/>
<proteinExistence type="predicted"/>
<gene>
    <name evidence="1" type="ORF">SAMN05660657_05519</name>
</gene>
<organism evidence="1 2">
    <name type="scientific">Geodermatophilus amargosae</name>
    <dbReference type="NCBI Taxonomy" id="1296565"/>
    <lineage>
        <taxon>Bacteria</taxon>
        <taxon>Bacillati</taxon>
        <taxon>Actinomycetota</taxon>
        <taxon>Actinomycetes</taxon>
        <taxon>Geodermatophilales</taxon>
        <taxon>Geodermatophilaceae</taxon>
        <taxon>Geodermatophilus</taxon>
    </lineage>
</organism>
<keyword evidence="2" id="KW-1185">Reference proteome</keyword>
<evidence type="ECO:0000313" key="1">
    <source>
        <dbReference type="EMBL" id="SFU08390.1"/>
    </source>
</evidence>
<reference evidence="2" key="1">
    <citation type="submission" date="2016-10" db="EMBL/GenBank/DDBJ databases">
        <authorList>
            <person name="Varghese N."/>
            <person name="Submissions S."/>
        </authorList>
    </citation>
    <scope>NUCLEOTIDE SEQUENCE [LARGE SCALE GENOMIC DNA]</scope>
    <source>
        <strain evidence="2">DSM 46136</strain>
    </source>
</reference>
<dbReference type="AlphaFoldDB" id="A0A1I7D9T1"/>
<dbReference type="Proteomes" id="UP000199546">
    <property type="component" value="Unassembled WGS sequence"/>
</dbReference>
<dbReference type="EMBL" id="FPBA01000041">
    <property type="protein sequence ID" value="SFU08390.1"/>
    <property type="molecule type" value="Genomic_DNA"/>
</dbReference>
<evidence type="ECO:0000313" key="2">
    <source>
        <dbReference type="Proteomes" id="UP000199546"/>
    </source>
</evidence>
<name>A0A1I7D9T1_9ACTN</name>
<dbReference type="Gene3D" id="3.40.630.30">
    <property type="match status" value="1"/>
</dbReference>
<protein>
    <recommendedName>
        <fullName evidence="3">Acetyltransferase (GNAT) family protein</fullName>
    </recommendedName>
</protein>
<sequence length="248" mass="26019">MTPRILTLADAPDLAHAILPLLAGSWPAYMLDGIPGHGLDIAALLLAAPQYQVLLVEGDDLLAAGLSVPLRWDITRDELPKGWDDAVVRSAKLIAAGDAADTVCALSITMAPAAAGRGLSATMIAELKSNAARAGAQALVVPVRPMLKHSYPLIPMADYIGWRDASGRMFDPWLRVHLDAGAQLAGVAEASMTITGNVAAWSEWTGLALPGSGDYVIPGALAPLHVDVHTDTGIYVEPNVWMINPIGN</sequence>
<evidence type="ECO:0008006" key="3">
    <source>
        <dbReference type="Google" id="ProtNLM"/>
    </source>
</evidence>
<accession>A0A1I7D9T1</accession>